<evidence type="ECO:0000256" key="1">
    <source>
        <dbReference type="ARBA" id="ARBA00004383"/>
    </source>
</evidence>
<gene>
    <name evidence="13" type="ORF">C1H71_08220</name>
</gene>
<dbReference type="AlphaFoldDB" id="A0A7G3G9U5"/>
<dbReference type="PANTHER" id="PTHR33446:SF11">
    <property type="entry name" value="TONB3"/>
    <property type="match status" value="1"/>
</dbReference>
<dbReference type="KEGG" id="ifl:C1H71_08220"/>
<evidence type="ECO:0000256" key="3">
    <source>
        <dbReference type="ARBA" id="ARBA00022448"/>
    </source>
</evidence>
<feature type="transmembrane region" description="Helical" evidence="11">
    <location>
        <begin position="12"/>
        <end position="35"/>
    </location>
</feature>
<evidence type="ECO:0000256" key="4">
    <source>
        <dbReference type="ARBA" id="ARBA00022475"/>
    </source>
</evidence>
<dbReference type="InterPro" id="IPR006260">
    <property type="entry name" value="TonB/TolA_C"/>
</dbReference>
<evidence type="ECO:0000313" key="13">
    <source>
        <dbReference type="EMBL" id="QBC43525.1"/>
    </source>
</evidence>
<evidence type="ECO:0000256" key="10">
    <source>
        <dbReference type="SAM" id="MobiDB-lite"/>
    </source>
</evidence>
<keyword evidence="7" id="KW-0653">Protein transport</keyword>
<keyword evidence="14" id="KW-1185">Reference proteome</keyword>
<dbReference type="InterPro" id="IPR037682">
    <property type="entry name" value="TonB_C"/>
</dbReference>
<evidence type="ECO:0000256" key="7">
    <source>
        <dbReference type="ARBA" id="ARBA00022927"/>
    </source>
</evidence>
<evidence type="ECO:0000256" key="9">
    <source>
        <dbReference type="ARBA" id="ARBA00023136"/>
    </source>
</evidence>
<feature type="domain" description="TonB C-terminal" evidence="12">
    <location>
        <begin position="189"/>
        <end position="286"/>
    </location>
</feature>
<evidence type="ECO:0000259" key="12">
    <source>
        <dbReference type="PROSITE" id="PS52015"/>
    </source>
</evidence>
<dbReference type="Proteomes" id="UP000515917">
    <property type="component" value="Chromosome"/>
</dbReference>
<dbReference type="PROSITE" id="PS52015">
    <property type="entry name" value="TONB_CTD"/>
    <property type="match status" value="1"/>
</dbReference>
<proteinExistence type="inferred from homology"/>
<sequence length="289" mass="31869">MYGLTMDRAQRFMALGVMLSILAHAVPIFGMKFVMPDPKTLFSAQPLEVVLVNQRTLQDALKADALAQANLNGGGNTDVANQHVKSPLPANDNLPSKEVEQVKEQQKKLEADAEKLMLQLKANTHIAQDLGKSTQVADTGQDSEQLKQQALEIAGLAAQISKQTSAYQSRPRMTFIGARAREYRFARYVEDWRMKMERVGALTYPLDGQGNKMYGRLLVSVEIDANGNVRKAEISKSSGNKELDAAALRIVKMAAPFGKFPDEIRKDTDVISISRTWTFAKGDTVLGND</sequence>
<keyword evidence="5" id="KW-0997">Cell inner membrane</keyword>
<dbReference type="Pfam" id="PF03544">
    <property type="entry name" value="TonB_C"/>
    <property type="match status" value="1"/>
</dbReference>
<feature type="region of interest" description="Disordered" evidence="10">
    <location>
        <begin position="77"/>
        <end position="99"/>
    </location>
</feature>
<keyword evidence="6 11" id="KW-0812">Transmembrane</keyword>
<comment type="subcellular location">
    <subcellularLocation>
        <location evidence="1">Cell inner membrane</location>
        <topology evidence="1">Single-pass membrane protein</topology>
        <orientation evidence="1">Periplasmic side</orientation>
    </subcellularLocation>
</comment>
<keyword evidence="9 11" id="KW-0472">Membrane</keyword>
<keyword evidence="3" id="KW-0813">Transport</keyword>
<evidence type="ECO:0000256" key="5">
    <source>
        <dbReference type="ARBA" id="ARBA00022519"/>
    </source>
</evidence>
<protein>
    <submittedName>
        <fullName evidence="13">Energy transducer TonB</fullName>
    </submittedName>
</protein>
<dbReference type="Gene3D" id="3.30.1150.10">
    <property type="match status" value="1"/>
</dbReference>
<organism evidence="13 14">
    <name type="scientific">Iodobacter fluviatilis</name>
    <dbReference type="NCBI Taxonomy" id="537"/>
    <lineage>
        <taxon>Bacteria</taxon>
        <taxon>Pseudomonadati</taxon>
        <taxon>Pseudomonadota</taxon>
        <taxon>Betaproteobacteria</taxon>
        <taxon>Neisseriales</taxon>
        <taxon>Chitinibacteraceae</taxon>
        <taxon>Iodobacter</taxon>
    </lineage>
</organism>
<accession>A0A7G3G9U5</accession>
<dbReference type="SUPFAM" id="SSF74653">
    <property type="entry name" value="TolA/TonB C-terminal domain"/>
    <property type="match status" value="1"/>
</dbReference>
<evidence type="ECO:0000313" key="14">
    <source>
        <dbReference type="Proteomes" id="UP000515917"/>
    </source>
</evidence>
<evidence type="ECO:0000256" key="6">
    <source>
        <dbReference type="ARBA" id="ARBA00022692"/>
    </source>
</evidence>
<dbReference type="GO" id="GO:0055085">
    <property type="term" value="P:transmembrane transport"/>
    <property type="evidence" value="ECO:0007669"/>
    <property type="project" value="InterPro"/>
</dbReference>
<dbReference type="PANTHER" id="PTHR33446">
    <property type="entry name" value="PROTEIN TONB-RELATED"/>
    <property type="match status" value="1"/>
</dbReference>
<name>A0A7G3G9U5_9NEIS</name>
<dbReference type="NCBIfam" id="TIGR01352">
    <property type="entry name" value="tonB_Cterm"/>
    <property type="match status" value="1"/>
</dbReference>
<dbReference type="EMBL" id="CP025781">
    <property type="protein sequence ID" value="QBC43525.1"/>
    <property type="molecule type" value="Genomic_DNA"/>
</dbReference>
<dbReference type="GO" id="GO:0098797">
    <property type="term" value="C:plasma membrane protein complex"/>
    <property type="evidence" value="ECO:0007669"/>
    <property type="project" value="TreeGrafter"/>
</dbReference>
<keyword evidence="8 11" id="KW-1133">Transmembrane helix</keyword>
<dbReference type="InterPro" id="IPR051045">
    <property type="entry name" value="TonB-dependent_transducer"/>
</dbReference>
<evidence type="ECO:0000256" key="11">
    <source>
        <dbReference type="SAM" id="Phobius"/>
    </source>
</evidence>
<dbReference type="GO" id="GO:0015031">
    <property type="term" value="P:protein transport"/>
    <property type="evidence" value="ECO:0007669"/>
    <property type="project" value="UniProtKB-KW"/>
</dbReference>
<comment type="similarity">
    <text evidence="2">Belongs to the TonB family.</text>
</comment>
<evidence type="ECO:0000256" key="8">
    <source>
        <dbReference type="ARBA" id="ARBA00022989"/>
    </source>
</evidence>
<keyword evidence="4" id="KW-1003">Cell membrane</keyword>
<evidence type="ECO:0000256" key="2">
    <source>
        <dbReference type="ARBA" id="ARBA00006555"/>
    </source>
</evidence>
<dbReference type="GO" id="GO:0031992">
    <property type="term" value="F:energy transducer activity"/>
    <property type="evidence" value="ECO:0007669"/>
    <property type="project" value="TreeGrafter"/>
</dbReference>
<reference evidence="13 14" key="1">
    <citation type="submission" date="2018-01" db="EMBL/GenBank/DDBJ databases">
        <title>Genome sequence of Iodobacter sp. strain PCH194 isolated from Indian Trans-Himalaya.</title>
        <authorList>
            <person name="Kumar V."/>
            <person name="Thakur V."/>
            <person name="Kumar S."/>
            <person name="Singh D."/>
        </authorList>
    </citation>
    <scope>NUCLEOTIDE SEQUENCE [LARGE SCALE GENOMIC DNA]</scope>
    <source>
        <strain evidence="13 14">PCH194</strain>
    </source>
</reference>